<keyword evidence="3" id="KW-1185">Reference proteome</keyword>
<evidence type="ECO:0000313" key="2">
    <source>
        <dbReference type="EMBL" id="BDD87622.1"/>
    </source>
</evidence>
<dbReference type="InterPro" id="IPR000073">
    <property type="entry name" value="AB_hydrolase_1"/>
</dbReference>
<dbReference type="EMBL" id="AP025516">
    <property type="protein sequence ID" value="BDD87622.1"/>
    <property type="molecule type" value="Genomic_DNA"/>
</dbReference>
<dbReference type="Gene3D" id="3.40.50.1820">
    <property type="entry name" value="alpha/beta hydrolase"/>
    <property type="match status" value="1"/>
</dbReference>
<dbReference type="Proteomes" id="UP000830055">
    <property type="component" value="Chromosome"/>
</dbReference>
<protein>
    <recommendedName>
        <fullName evidence="1">AB hydrolase-1 domain-containing protein</fullName>
    </recommendedName>
</protein>
<evidence type="ECO:0000259" key="1">
    <source>
        <dbReference type="Pfam" id="PF00561"/>
    </source>
</evidence>
<dbReference type="RefSeq" id="WP_284151044.1">
    <property type="nucleotide sequence ID" value="NZ_AP025516.1"/>
</dbReference>
<dbReference type="Pfam" id="PF00561">
    <property type="entry name" value="Abhydrolase_1"/>
    <property type="match status" value="1"/>
</dbReference>
<gene>
    <name evidence="2" type="ORF">DPPLL_19870</name>
</gene>
<dbReference type="InterPro" id="IPR029058">
    <property type="entry name" value="AB_hydrolase_fold"/>
</dbReference>
<reference evidence="2 3" key="1">
    <citation type="submission" date="2022-01" db="EMBL/GenBank/DDBJ databases">
        <title>Desulfofustis limnae sp. nov., a novel mesophilic sulfate-reducing bacterium isolated from marsh soil.</title>
        <authorList>
            <person name="Watanabe M."/>
            <person name="Takahashi A."/>
            <person name="Kojima H."/>
            <person name="Fukui M."/>
        </authorList>
    </citation>
    <scope>NUCLEOTIDE SEQUENCE [LARGE SCALE GENOMIC DNA]</scope>
    <source>
        <strain evidence="2 3">PPLL</strain>
    </source>
</reference>
<evidence type="ECO:0000313" key="3">
    <source>
        <dbReference type="Proteomes" id="UP000830055"/>
    </source>
</evidence>
<feature type="domain" description="AB hydrolase-1" evidence="1">
    <location>
        <begin position="51"/>
        <end position="198"/>
    </location>
</feature>
<name>A0ABM7W9F8_9BACT</name>
<accession>A0ABM7W9F8</accession>
<organism evidence="2 3">
    <name type="scientific">Desulfofustis limnaeus</name>
    <dbReference type="NCBI Taxonomy" id="2740163"/>
    <lineage>
        <taxon>Bacteria</taxon>
        <taxon>Pseudomonadati</taxon>
        <taxon>Thermodesulfobacteriota</taxon>
        <taxon>Desulfobulbia</taxon>
        <taxon>Desulfobulbales</taxon>
        <taxon>Desulfocapsaceae</taxon>
        <taxon>Desulfofustis</taxon>
    </lineage>
</organism>
<proteinExistence type="predicted"/>
<dbReference type="SUPFAM" id="SSF53474">
    <property type="entry name" value="alpha/beta-Hydrolases"/>
    <property type="match status" value="1"/>
</dbReference>
<sequence>MSGKTPVQFLNRNHKRLFGMIHAADPEAAKQERVIVLLSPGIKSRVAPHRLYVKMSEAFARMGYTVFRFDPEGIGDSEGEIHEDLMADVLGGVEFGRFVDSTLDALDWLGREMGATRFIVGGLCGGAITGLLAAAKDERITALIGLGIPCTSSAITNKDPYRFMSRGQLEGYKQGYFKNLLSLKRWWRFVTLQSDYKMIWTALTSSSKKKDHGTASEPAAEVSDLNPLFPEALFSVLESGRRMCLVFSEADRLYWDFDEKFLRPHHDRFARHADLCEVQVIAEANHIFSFPEWEQAMMQKVEAWLSRCG</sequence>